<feature type="compositionally biased region" description="Basic and acidic residues" evidence="1">
    <location>
        <begin position="1"/>
        <end position="11"/>
    </location>
</feature>
<organism evidence="3 4">
    <name type="scientific">Shimia marina</name>
    <dbReference type="NCBI Taxonomy" id="321267"/>
    <lineage>
        <taxon>Bacteria</taxon>
        <taxon>Pseudomonadati</taxon>
        <taxon>Pseudomonadota</taxon>
        <taxon>Alphaproteobacteria</taxon>
        <taxon>Rhodobacterales</taxon>
        <taxon>Roseobacteraceae</taxon>
    </lineage>
</organism>
<name>A0A0P1ELH0_9RHOB</name>
<feature type="transmembrane region" description="Helical" evidence="2">
    <location>
        <begin position="175"/>
        <end position="192"/>
    </location>
</feature>
<evidence type="ECO:0000313" key="4">
    <source>
        <dbReference type="Proteomes" id="UP000054823"/>
    </source>
</evidence>
<dbReference type="AlphaFoldDB" id="A0A0P1ELH0"/>
<feature type="transmembrane region" description="Helical" evidence="2">
    <location>
        <begin position="263"/>
        <end position="281"/>
    </location>
</feature>
<evidence type="ECO:0000256" key="2">
    <source>
        <dbReference type="SAM" id="Phobius"/>
    </source>
</evidence>
<sequence length="314" mass="34960">MRHSAPRRDQVGTRSRVRQRPHNRGIRFERVRAVIGKIIGAGTRASLVALLFALPAVVLPSVSADAIQIMLLFALFSACLVFIEYATSAPSILEFRYAPPFNRLRFLAIFFTVFALSVIARGELAPNAFTAFLHALGIIVGDVIDFPYSPVRLMVIMLPENATPELIREVRTASGLSYLISMITLAVFYFFVRILEWPARNGAFNVWVNLPLFDPTAGGDVLPRLQRDGRLNIALGFLMPFLIPAIIQMMSDLIDPIYLSDPLTMIWTISAWAFIPASMIMRGMAMTRVATMIDENRRRAYAASRGMHPASSTA</sequence>
<feature type="transmembrane region" description="Helical" evidence="2">
    <location>
        <begin position="34"/>
        <end position="54"/>
    </location>
</feature>
<proteinExistence type="predicted"/>
<accession>A0A0P1ELH0</accession>
<protein>
    <submittedName>
        <fullName evidence="3">Uncharacterized protein</fullName>
    </submittedName>
</protein>
<keyword evidence="2" id="KW-0472">Membrane</keyword>
<feature type="transmembrane region" description="Helical" evidence="2">
    <location>
        <begin position="104"/>
        <end position="122"/>
    </location>
</feature>
<feature type="transmembrane region" description="Helical" evidence="2">
    <location>
        <begin position="66"/>
        <end position="83"/>
    </location>
</feature>
<dbReference type="EMBL" id="CYPW01000006">
    <property type="protein sequence ID" value="CUH51223.1"/>
    <property type="molecule type" value="Genomic_DNA"/>
</dbReference>
<keyword evidence="4" id="KW-1185">Reference proteome</keyword>
<reference evidence="3 4" key="1">
    <citation type="submission" date="2015-09" db="EMBL/GenBank/DDBJ databases">
        <authorList>
            <consortium name="Swine Surveillance"/>
        </authorList>
    </citation>
    <scope>NUCLEOTIDE SEQUENCE [LARGE SCALE GENOMIC DNA]</scope>
    <source>
        <strain evidence="3 4">CECT 7688</strain>
    </source>
</reference>
<evidence type="ECO:0000313" key="3">
    <source>
        <dbReference type="EMBL" id="CUH51223.1"/>
    </source>
</evidence>
<keyword evidence="2" id="KW-0812">Transmembrane</keyword>
<dbReference type="STRING" id="321267.SHM7688_00657"/>
<evidence type="ECO:0000256" key="1">
    <source>
        <dbReference type="SAM" id="MobiDB-lite"/>
    </source>
</evidence>
<gene>
    <name evidence="3" type="ORF">SHM7688_00657</name>
</gene>
<feature type="transmembrane region" description="Helical" evidence="2">
    <location>
        <begin position="231"/>
        <end position="251"/>
    </location>
</feature>
<dbReference type="Proteomes" id="UP000054823">
    <property type="component" value="Unassembled WGS sequence"/>
</dbReference>
<feature type="region of interest" description="Disordered" evidence="1">
    <location>
        <begin position="1"/>
        <end position="20"/>
    </location>
</feature>
<keyword evidence="2" id="KW-1133">Transmembrane helix</keyword>